<sequence>MSIKKKIEDLWAAVTLAEANVDPASVPSLGWKRMEADARTRLEDLFSAAALAEAGLADAARRLVLGRDAARERDLSGFLADVGLAGVRVRYCVVQV</sequence>
<dbReference type="AlphaFoldDB" id="A0A1M5F918"/>
<name>A0A1M5F918_9BACT</name>
<organism evidence="1 2">
    <name type="scientific">Desulfacinum infernum DSM 9756</name>
    <dbReference type="NCBI Taxonomy" id="1121391"/>
    <lineage>
        <taxon>Bacteria</taxon>
        <taxon>Pseudomonadati</taxon>
        <taxon>Thermodesulfobacteriota</taxon>
        <taxon>Syntrophobacteria</taxon>
        <taxon>Syntrophobacterales</taxon>
        <taxon>Syntrophobacteraceae</taxon>
        <taxon>Desulfacinum</taxon>
    </lineage>
</organism>
<dbReference type="OrthoDB" id="9974721at2"/>
<evidence type="ECO:0000313" key="1">
    <source>
        <dbReference type="EMBL" id="SHF88007.1"/>
    </source>
</evidence>
<dbReference type="RefSeq" id="WP_073040584.1">
    <property type="nucleotide sequence ID" value="NZ_FQVB01000030.1"/>
</dbReference>
<accession>A0A1M5F918</accession>
<protein>
    <submittedName>
        <fullName evidence="1">Uncharacterized protein</fullName>
    </submittedName>
</protein>
<dbReference type="Proteomes" id="UP000184076">
    <property type="component" value="Unassembled WGS sequence"/>
</dbReference>
<keyword evidence="2" id="KW-1185">Reference proteome</keyword>
<dbReference type="STRING" id="1121391.SAMN02745206_02835"/>
<proteinExistence type="predicted"/>
<evidence type="ECO:0000313" key="2">
    <source>
        <dbReference type="Proteomes" id="UP000184076"/>
    </source>
</evidence>
<reference evidence="2" key="1">
    <citation type="submission" date="2016-11" db="EMBL/GenBank/DDBJ databases">
        <authorList>
            <person name="Varghese N."/>
            <person name="Submissions S."/>
        </authorList>
    </citation>
    <scope>NUCLEOTIDE SEQUENCE [LARGE SCALE GENOMIC DNA]</scope>
    <source>
        <strain evidence="2">DSM 9756</strain>
    </source>
</reference>
<dbReference type="EMBL" id="FQVB01000030">
    <property type="protein sequence ID" value="SHF88007.1"/>
    <property type="molecule type" value="Genomic_DNA"/>
</dbReference>
<gene>
    <name evidence="1" type="ORF">SAMN02745206_02835</name>
</gene>